<accession>A0A1H2VDA3</accession>
<evidence type="ECO:0000256" key="3">
    <source>
        <dbReference type="ARBA" id="ARBA00022989"/>
    </source>
</evidence>
<evidence type="ECO:0000256" key="4">
    <source>
        <dbReference type="ARBA" id="ARBA00023136"/>
    </source>
</evidence>
<dbReference type="GO" id="GO:0140359">
    <property type="term" value="F:ABC-type transporter activity"/>
    <property type="evidence" value="ECO:0007669"/>
    <property type="project" value="InterPro"/>
</dbReference>
<reference evidence="7" key="3">
    <citation type="submission" date="2023-02" db="EMBL/GenBank/DDBJ databases">
        <title>Proposal of a novel subspecies: Alicyclobacillus hesperidum subspecies aegle.</title>
        <authorList>
            <person name="Goto K."/>
            <person name="Fujii T."/>
            <person name="Yasui K."/>
            <person name="Mochida K."/>
            <person name="Kato-Tanaka Y."/>
            <person name="Morohoshi S."/>
            <person name="An S.Y."/>
            <person name="Kasai H."/>
            <person name="Yokota A."/>
        </authorList>
    </citation>
    <scope>NUCLEOTIDE SEQUENCE</scope>
    <source>
        <strain evidence="7">DSM 12766</strain>
    </source>
</reference>
<feature type="transmembrane region" description="Helical" evidence="5">
    <location>
        <begin position="53"/>
        <end position="72"/>
    </location>
</feature>
<dbReference type="EMBL" id="BSRA01000015">
    <property type="protein sequence ID" value="GLV14646.1"/>
    <property type="molecule type" value="Genomic_DNA"/>
</dbReference>
<dbReference type="PANTHER" id="PTHR43229:SF2">
    <property type="entry name" value="NODULATION PROTEIN J"/>
    <property type="match status" value="1"/>
</dbReference>
<dbReference type="STRING" id="89784.SAMN04489725_110100"/>
<feature type="domain" description="ABC-2 type transporter transmembrane" evidence="6">
    <location>
        <begin position="54"/>
        <end position="238"/>
    </location>
</feature>
<dbReference type="GO" id="GO:0043190">
    <property type="term" value="C:ATP-binding cassette (ABC) transporter complex"/>
    <property type="evidence" value="ECO:0007669"/>
    <property type="project" value="InterPro"/>
</dbReference>
<evidence type="ECO:0000259" key="6">
    <source>
        <dbReference type="Pfam" id="PF12698"/>
    </source>
</evidence>
<dbReference type="PANTHER" id="PTHR43229">
    <property type="entry name" value="NODULATION PROTEIN J"/>
    <property type="match status" value="1"/>
</dbReference>
<dbReference type="PIRSF" id="PIRSF006648">
    <property type="entry name" value="DrrB"/>
    <property type="match status" value="1"/>
</dbReference>
<feature type="transmembrane region" description="Helical" evidence="5">
    <location>
        <begin position="103"/>
        <end position="124"/>
    </location>
</feature>
<evidence type="ECO:0000313" key="9">
    <source>
        <dbReference type="Proteomes" id="UP000182589"/>
    </source>
</evidence>
<feature type="transmembrane region" description="Helical" evidence="5">
    <location>
        <begin position="166"/>
        <end position="185"/>
    </location>
</feature>
<dbReference type="InterPro" id="IPR013525">
    <property type="entry name" value="ABC2_TM"/>
</dbReference>
<feature type="transmembrane region" description="Helical" evidence="5">
    <location>
        <begin position="21"/>
        <end position="41"/>
    </location>
</feature>
<dbReference type="EMBL" id="FNOJ01000010">
    <property type="protein sequence ID" value="SDW66190.1"/>
    <property type="molecule type" value="Genomic_DNA"/>
</dbReference>
<keyword evidence="2 5" id="KW-0812">Transmembrane</keyword>
<keyword evidence="4 5" id="KW-0472">Membrane</keyword>
<dbReference type="InterPro" id="IPR051784">
    <property type="entry name" value="Nod_factor_ABC_transporter"/>
</dbReference>
<keyword evidence="9" id="KW-1185">Reference proteome</keyword>
<comment type="subcellular location">
    <subcellularLocation>
        <location evidence="1">Membrane</location>
        <topology evidence="1">Multi-pass membrane protein</topology>
    </subcellularLocation>
</comment>
<protein>
    <submittedName>
        <fullName evidence="7">ABC transporter permease</fullName>
    </submittedName>
    <submittedName>
        <fullName evidence="8">ABC-2 type transport system permease protein</fullName>
    </submittedName>
</protein>
<evidence type="ECO:0000256" key="5">
    <source>
        <dbReference type="SAM" id="Phobius"/>
    </source>
</evidence>
<evidence type="ECO:0000256" key="1">
    <source>
        <dbReference type="ARBA" id="ARBA00004141"/>
    </source>
</evidence>
<dbReference type="InterPro" id="IPR000412">
    <property type="entry name" value="ABC_2_transport"/>
</dbReference>
<reference evidence="9" key="2">
    <citation type="submission" date="2016-10" db="EMBL/GenBank/DDBJ databases">
        <authorList>
            <person name="Varghese N."/>
        </authorList>
    </citation>
    <scope>NUCLEOTIDE SEQUENCE [LARGE SCALE GENOMIC DNA]</scope>
    <source>
        <strain evidence="9">DSM 12489</strain>
    </source>
</reference>
<dbReference type="RefSeq" id="WP_040288156.1">
    <property type="nucleotide sequence ID" value="NZ_BSRA01000015.1"/>
</dbReference>
<evidence type="ECO:0000256" key="2">
    <source>
        <dbReference type="ARBA" id="ARBA00022692"/>
    </source>
</evidence>
<reference evidence="8" key="1">
    <citation type="submission" date="2016-10" db="EMBL/GenBank/DDBJ databases">
        <authorList>
            <person name="de Groot N.N."/>
        </authorList>
    </citation>
    <scope>NUCLEOTIDE SEQUENCE [LARGE SCALE GENOMIC DNA]</scope>
    <source>
        <strain evidence="8">DSM 12489</strain>
    </source>
</reference>
<feature type="transmembrane region" description="Helical" evidence="5">
    <location>
        <begin position="130"/>
        <end position="154"/>
    </location>
</feature>
<proteinExistence type="predicted"/>
<organism evidence="8 9">
    <name type="scientific">Alicyclobacillus hesperidum</name>
    <dbReference type="NCBI Taxonomy" id="89784"/>
    <lineage>
        <taxon>Bacteria</taxon>
        <taxon>Bacillati</taxon>
        <taxon>Bacillota</taxon>
        <taxon>Bacilli</taxon>
        <taxon>Bacillales</taxon>
        <taxon>Alicyclobacillaceae</taxon>
        <taxon>Alicyclobacillus</taxon>
    </lineage>
</organism>
<dbReference type="Pfam" id="PF12698">
    <property type="entry name" value="ABC2_membrane_3"/>
    <property type="match status" value="1"/>
</dbReference>
<dbReference type="Proteomes" id="UP001157137">
    <property type="component" value="Unassembled WGS sequence"/>
</dbReference>
<dbReference type="Proteomes" id="UP000182589">
    <property type="component" value="Unassembled WGS sequence"/>
</dbReference>
<feature type="transmembrane region" description="Helical" evidence="5">
    <location>
        <begin position="222"/>
        <end position="240"/>
    </location>
</feature>
<keyword evidence="3 5" id="KW-1133">Transmembrane helix</keyword>
<name>A0A1H2VDA3_9BACL</name>
<gene>
    <name evidence="7" type="ORF">Heshes_23300</name>
    <name evidence="8" type="ORF">SAMN04489725_110100</name>
</gene>
<evidence type="ECO:0000313" key="7">
    <source>
        <dbReference type="EMBL" id="GLV14646.1"/>
    </source>
</evidence>
<sequence length="249" mass="27581">MKAWLLQCKFEVLRNLRNRRFFFVSILLPVGFYFLYVHLIGKSIVIDGVAWPKYYMVSMATFGVVGTGLNGLSSRVAYERTQGWVKLMQTTPQRASNYITTKIAANLLLNILEVAILFVAGAAFEHVTMSLAAWILVAITTILGGLVFIALGILVGHLAGSDASQIVASILYFLMSITGGLWMPVSTMPPVMRHIANFMPTYHLAHIAWSVMGNKGVSITDVWVLFLYLVVFTGLAVYLANRRSDVRVA</sequence>
<evidence type="ECO:0000313" key="8">
    <source>
        <dbReference type="EMBL" id="SDW66190.1"/>
    </source>
</evidence>
<dbReference type="AlphaFoldDB" id="A0A1H2VDA3"/>